<evidence type="ECO:0000313" key="3">
    <source>
        <dbReference type="EMBL" id="REF35419.1"/>
    </source>
</evidence>
<protein>
    <submittedName>
        <fullName evidence="3">Uncharacterized protein</fullName>
    </submittedName>
</protein>
<keyword evidence="1" id="KW-0175">Coiled coil</keyword>
<dbReference type="EMBL" id="QTUC01000001">
    <property type="protein sequence ID" value="REF35419.1"/>
    <property type="molecule type" value="Genomic_DNA"/>
</dbReference>
<evidence type="ECO:0000256" key="1">
    <source>
        <dbReference type="SAM" id="Coils"/>
    </source>
</evidence>
<feature type="coiled-coil region" evidence="1">
    <location>
        <begin position="259"/>
        <end position="293"/>
    </location>
</feature>
<dbReference type="AlphaFoldDB" id="A0A3D9V1T8"/>
<organism evidence="3 4">
    <name type="scientific">Thermasporomyces composti</name>
    <dbReference type="NCBI Taxonomy" id="696763"/>
    <lineage>
        <taxon>Bacteria</taxon>
        <taxon>Bacillati</taxon>
        <taxon>Actinomycetota</taxon>
        <taxon>Actinomycetes</taxon>
        <taxon>Propionibacteriales</taxon>
        <taxon>Nocardioidaceae</taxon>
        <taxon>Thermasporomyces</taxon>
    </lineage>
</organism>
<sequence>MPHMAPLPTPSAEDHTTWADRRDLAARDEDGRADDLAVVTADPAFAVVGLRLPFSRARVVWLHDPEVGGALDALTPGRYETVLLDAESLDPRRRGDVLRRAVESVRPGGRVVIALDVARAVASTSGTPPAGSDAPAEAADHAPGPATAAAAPGSPAWSTWETTWETLSRSVPGLRWRGVGTLDGRLCAILRREEGLHREQDPGSADDVAGRLATLEQAVTGVGHLLTERWRVECQAHRRERHDSEAALLAHLRSVADALEEERRRRGAADRRYETLLKRYKDLEKRHDRLLSSKLGTLTVRYWRLRKKLRGLVGPSGGA</sequence>
<name>A0A3D9V1T8_THECX</name>
<comment type="caution">
    <text evidence="3">The sequence shown here is derived from an EMBL/GenBank/DDBJ whole genome shotgun (WGS) entry which is preliminary data.</text>
</comment>
<keyword evidence="4" id="KW-1185">Reference proteome</keyword>
<gene>
    <name evidence="3" type="ORF">DFJ64_0798</name>
</gene>
<proteinExistence type="predicted"/>
<accession>A0A3D9V1T8</accession>
<dbReference type="Proteomes" id="UP000256485">
    <property type="component" value="Unassembled WGS sequence"/>
</dbReference>
<evidence type="ECO:0000256" key="2">
    <source>
        <dbReference type="SAM" id="MobiDB-lite"/>
    </source>
</evidence>
<evidence type="ECO:0000313" key="4">
    <source>
        <dbReference type="Proteomes" id="UP000256485"/>
    </source>
</evidence>
<reference evidence="3 4" key="1">
    <citation type="submission" date="2018-08" db="EMBL/GenBank/DDBJ databases">
        <title>Sequencing the genomes of 1000 actinobacteria strains.</title>
        <authorList>
            <person name="Klenk H.-P."/>
        </authorList>
    </citation>
    <scope>NUCLEOTIDE SEQUENCE [LARGE SCALE GENOMIC DNA]</scope>
    <source>
        <strain evidence="3 4">DSM 22891</strain>
    </source>
</reference>
<feature type="region of interest" description="Disordered" evidence="2">
    <location>
        <begin position="123"/>
        <end position="157"/>
    </location>
</feature>
<feature type="compositionally biased region" description="Low complexity" evidence="2">
    <location>
        <begin position="128"/>
        <end position="157"/>
    </location>
</feature>